<proteinExistence type="predicted"/>
<dbReference type="AlphaFoldDB" id="A0A368RSD0"/>
<reference evidence="1" key="1">
    <citation type="journal article" date="2012" name="Nat. Biotechnol.">
        <title>Reference genome sequence of the model plant Setaria.</title>
        <authorList>
            <person name="Bennetzen J.L."/>
            <person name="Schmutz J."/>
            <person name="Wang H."/>
            <person name="Percifield R."/>
            <person name="Hawkins J."/>
            <person name="Pontaroli A.C."/>
            <person name="Estep M."/>
            <person name="Feng L."/>
            <person name="Vaughn J.N."/>
            <person name="Grimwood J."/>
            <person name="Jenkins J."/>
            <person name="Barry K."/>
            <person name="Lindquist E."/>
            <person name="Hellsten U."/>
            <person name="Deshpande S."/>
            <person name="Wang X."/>
            <person name="Wu X."/>
            <person name="Mitros T."/>
            <person name="Triplett J."/>
            <person name="Yang X."/>
            <person name="Ye C.Y."/>
            <person name="Mauro-Herrera M."/>
            <person name="Wang L."/>
            <person name="Li P."/>
            <person name="Sharma M."/>
            <person name="Sharma R."/>
            <person name="Ronald P.C."/>
            <person name="Panaud O."/>
            <person name="Kellogg E.A."/>
            <person name="Brutnell T.P."/>
            <person name="Doust A.N."/>
            <person name="Tuskan G.A."/>
            <person name="Rokhsar D."/>
            <person name="Devos K.M."/>
        </authorList>
    </citation>
    <scope>NUCLEOTIDE SEQUENCE [LARGE SCALE GENOMIC DNA]</scope>
    <source>
        <strain evidence="1">Yugu1</strain>
    </source>
</reference>
<accession>A0A368RSD0</accession>
<organism evidence="1">
    <name type="scientific">Setaria italica</name>
    <name type="common">Foxtail millet</name>
    <name type="synonym">Panicum italicum</name>
    <dbReference type="NCBI Taxonomy" id="4555"/>
    <lineage>
        <taxon>Eukaryota</taxon>
        <taxon>Viridiplantae</taxon>
        <taxon>Streptophyta</taxon>
        <taxon>Embryophyta</taxon>
        <taxon>Tracheophyta</taxon>
        <taxon>Spermatophyta</taxon>
        <taxon>Magnoliopsida</taxon>
        <taxon>Liliopsida</taxon>
        <taxon>Poales</taxon>
        <taxon>Poaceae</taxon>
        <taxon>PACMAD clade</taxon>
        <taxon>Panicoideae</taxon>
        <taxon>Panicodae</taxon>
        <taxon>Paniceae</taxon>
        <taxon>Cenchrinae</taxon>
        <taxon>Setaria</taxon>
    </lineage>
</organism>
<evidence type="ECO:0000313" key="1">
    <source>
        <dbReference type="EMBL" id="RCV32993.1"/>
    </source>
</evidence>
<dbReference type="EMBL" id="CM003534">
    <property type="protein sequence ID" value="RCV32993.1"/>
    <property type="molecule type" value="Genomic_DNA"/>
</dbReference>
<protein>
    <submittedName>
        <fullName evidence="1">Uncharacterized protein</fullName>
    </submittedName>
</protein>
<name>A0A368RSD0_SETIT</name>
<sequence length="108" mass="11715">MEPVGQIATAHSLSSSACPLASNRIHRPGADPHPVLAGGCHRVAPPSLPRLHSLSGWRGRSFLYRGRRGGCGPTQPLRERRRLSAGRCLPAELFPILVDQLFVNVADY</sequence>
<gene>
    <name evidence="1" type="ORF">SETIT_7G047400v2</name>
</gene>
<reference evidence="1" key="2">
    <citation type="submission" date="2015-07" db="EMBL/GenBank/DDBJ databases">
        <authorList>
            <person name="Noorani M."/>
        </authorList>
    </citation>
    <scope>NUCLEOTIDE SEQUENCE</scope>
    <source>
        <strain evidence="1">Yugu1</strain>
    </source>
</reference>